<evidence type="ECO:0000313" key="1">
    <source>
        <dbReference type="EMBL" id="KAJ8925842.1"/>
    </source>
</evidence>
<dbReference type="EMBL" id="JANEYG010000001">
    <property type="protein sequence ID" value="KAJ8925842.1"/>
    <property type="molecule type" value="Genomic_DNA"/>
</dbReference>
<accession>A0AAV8WI04</accession>
<protein>
    <submittedName>
        <fullName evidence="1">Uncharacterized protein</fullName>
    </submittedName>
</protein>
<gene>
    <name evidence="1" type="ORF">NQ315_009694</name>
</gene>
<proteinExistence type="predicted"/>
<reference evidence="1 2" key="1">
    <citation type="journal article" date="2023" name="Insect Mol. Biol.">
        <title>Genome sequencing provides insights into the evolution of gene families encoding plant cell wall-degrading enzymes in longhorned beetles.</title>
        <authorList>
            <person name="Shin N.R."/>
            <person name="Okamura Y."/>
            <person name="Kirsch R."/>
            <person name="Pauchet Y."/>
        </authorList>
    </citation>
    <scope>NUCLEOTIDE SEQUENCE [LARGE SCALE GENOMIC DNA]</scope>
    <source>
        <strain evidence="1">EAD_L_NR</strain>
    </source>
</reference>
<sequence>MERTVLNYAPDYWNTSYTDLQVQFDLRSHSEEYKRIAQEVKQATASPHLQISFIRRNQNIHDYGQVLIREQLVTVSEGANYYRVRRYITILKHYLNCALDYNLDPRRCGKSSLIFQKYISRPTFNEIILVVQVITDRPGAVSIQPTNSSEYFIDYIVGIKI</sequence>
<name>A0AAV8WI04_9CUCU</name>
<keyword evidence="2" id="KW-1185">Reference proteome</keyword>
<dbReference type="Proteomes" id="UP001159042">
    <property type="component" value="Unassembled WGS sequence"/>
</dbReference>
<evidence type="ECO:0000313" key="2">
    <source>
        <dbReference type="Proteomes" id="UP001159042"/>
    </source>
</evidence>
<comment type="caution">
    <text evidence="1">The sequence shown here is derived from an EMBL/GenBank/DDBJ whole genome shotgun (WGS) entry which is preliminary data.</text>
</comment>
<organism evidence="1 2">
    <name type="scientific">Exocentrus adspersus</name>
    <dbReference type="NCBI Taxonomy" id="1586481"/>
    <lineage>
        <taxon>Eukaryota</taxon>
        <taxon>Metazoa</taxon>
        <taxon>Ecdysozoa</taxon>
        <taxon>Arthropoda</taxon>
        <taxon>Hexapoda</taxon>
        <taxon>Insecta</taxon>
        <taxon>Pterygota</taxon>
        <taxon>Neoptera</taxon>
        <taxon>Endopterygota</taxon>
        <taxon>Coleoptera</taxon>
        <taxon>Polyphaga</taxon>
        <taxon>Cucujiformia</taxon>
        <taxon>Chrysomeloidea</taxon>
        <taxon>Cerambycidae</taxon>
        <taxon>Lamiinae</taxon>
        <taxon>Acanthocinini</taxon>
        <taxon>Exocentrus</taxon>
    </lineage>
</organism>
<dbReference type="AlphaFoldDB" id="A0AAV8WI04"/>